<dbReference type="STRING" id="155974.SAMN04487818_10173"/>
<dbReference type="AlphaFoldDB" id="A0A1H9K948"/>
<gene>
    <name evidence="1" type="ORF">SAMN04487818_10173</name>
</gene>
<evidence type="ECO:0000313" key="2">
    <source>
        <dbReference type="Proteomes" id="UP000199051"/>
    </source>
</evidence>
<evidence type="ECO:0000313" key="1">
    <source>
        <dbReference type="EMBL" id="SEQ95588.1"/>
    </source>
</evidence>
<name>A0A1H9K948_9PSEU</name>
<dbReference type="RefSeq" id="WP_092774367.1">
    <property type="nucleotide sequence ID" value="NZ_FOGI01000001.1"/>
</dbReference>
<dbReference type="EMBL" id="FOGI01000001">
    <property type="protein sequence ID" value="SEQ95588.1"/>
    <property type="molecule type" value="Genomic_DNA"/>
</dbReference>
<protein>
    <submittedName>
        <fullName evidence="1">Uncharacterized protein</fullName>
    </submittedName>
</protein>
<dbReference type="Proteomes" id="UP000199051">
    <property type="component" value="Unassembled WGS sequence"/>
</dbReference>
<keyword evidence="2" id="KW-1185">Reference proteome</keyword>
<proteinExistence type="predicted"/>
<accession>A0A1H9K948</accession>
<sequence>MTILDSLRAHARMAATALGRSPEREALSPRCPQCGRDGTTAVYRLGRRSARFWCARCEAVVSTRDLAALREVPAPVMLALPADPHARYLAPPVLAWARTAAAKALAATELDRATYYQLHTRFDRTAEGSVHSGLPTVSAAIGRLHERCYRVDLVVDDLSLTGPAARDRVDYARRWLAGPGRTQCWIVSRHVEDRPEAEFVELAAKAYLRGEPLERDQASALRTALFGTDGGPRPVALLELFTPDEITAAVRVYRTGTRPLREAVLAALEA</sequence>
<reference evidence="2" key="1">
    <citation type="submission" date="2016-10" db="EMBL/GenBank/DDBJ databases">
        <authorList>
            <person name="Varghese N."/>
            <person name="Submissions S."/>
        </authorList>
    </citation>
    <scope>NUCLEOTIDE SEQUENCE [LARGE SCALE GENOMIC DNA]</scope>
    <source>
        <strain evidence="2">DSM 44260</strain>
    </source>
</reference>
<organism evidence="1 2">
    <name type="scientific">Actinokineospora terrae</name>
    <dbReference type="NCBI Taxonomy" id="155974"/>
    <lineage>
        <taxon>Bacteria</taxon>
        <taxon>Bacillati</taxon>
        <taxon>Actinomycetota</taxon>
        <taxon>Actinomycetes</taxon>
        <taxon>Pseudonocardiales</taxon>
        <taxon>Pseudonocardiaceae</taxon>
        <taxon>Actinokineospora</taxon>
    </lineage>
</organism>